<dbReference type="PANTHER" id="PTHR11351:SF31">
    <property type="entry name" value="DESATURASE 1, ISOFORM A-RELATED"/>
    <property type="match status" value="1"/>
</dbReference>
<dbReference type="GO" id="GO:0016020">
    <property type="term" value="C:membrane"/>
    <property type="evidence" value="ECO:0007669"/>
    <property type="project" value="UniProtKB-SubCell"/>
</dbReference>
<dbReference type="HOGENOM" id="CLU_096051_0_0_12"/>
<keyword evidence="7" id="KW-0560">Oxidoreductase</keyword>
<evidence type="ECO:0000256" key="8">
    <source>
        <dbReference type="ARBA" id="ARBA00023004"/>
    </source>
</evidence>
<evidence type="ECO:0000256" key="10">
    <source>
        <dbReference type="ARBA" id="ARBA00023136"/>
    </source>
</evidence>
<feature type="domain" description="Fatty acid desaturase" evidence="14">
    <location>
        <begin position="7"/>
        <end position="233"/>
    </location>
</feature>
<evidence type="ECO:0000256" key="7">
    <source>
        <dbReference type="ARBA" id="ARBA00023002"/>
    </source>
</evidence>
<feature type="transmembrane region" description="Helical" evidence="13">
    <location>
        <begin position="151"/>
        <end position="175"/>
    </location>
</feature>
<keyword evidence="4 13" id="KW-0812">Transmembrane</keyword>
<evidence type="ECO:0000256" key="4">
    <source>
        <dbReference type="ARBA" id="ARBA00022692"/>
    </source>
</evidence>
<organism evidence="15 16">
    <name type="scientific">Turneriella parva (strain ATCC BAA-1111 / DSM 21527 / NCTC 11395 / H)</name>
    <name type="common">Leptospira parva</name>
    <dbReference type="NCBI Taxonomy" id="869212"/>
    <lineage>
        <taxon>Bacteria</taxon>
        <taxon>Pseudomonadati</taxon>
        <taxon>Spirochaetota</taxon>
        <taxon>Spirochaetia</taxon>
        <taxon>Leptospirales</taxon>
        <taxon>Leptospiraceae</taxon>
        <taxon>Turneriella</taxon>
    </lineage>
</organism>
<evidence type="ECO:0000256" key="6">
    <source>
        <dbReference type="ARBA" id="ARBA00022989"/>
    </source>
</evidence>
<dbReference type="STRING" id="869212.Turpa_1642"/>
<evidence type="ECO:0000256" key="2">
    <source>
        <dbReference type="ARBA" id="ARBA00008749"/>
    </source>
</evidence>
<evidence type="ECO:0000313" key="16">
    <source>
        <dbReference type="Proteomes" id="UP000006048"/>
    </source>
</evidence>
<dbReference type="Pfam" id="PF00487">
    <property type="entry name" value="FA_desaturase"/>
    <property type="match status" value="1"/>
</dbReference>
<keyword evidence="6 13" id="KW-1133">Transmembrane helix</keyword>
<feature type="compositionally biased region" description="Low complexity" evidence="12">
    <location>
        <begin position="251"/>
        <end position="275"/>
    </location>
</feature>
<evidence type="ECO:0000256" key="5">
    <source>
        <dbReference type="ARBA" id="ARBA00022832"/>
    </source>
</evidence>
<reference evidence="15 16" key="1">
    <citation type="submission" date="2012-06" db="EMBL/GenBank/DDBJ databases">
        <title>The complete chromosome of genome of Turneriella parva DSM 21527.</title>
        <authorList>
            <consortium name="US DOE Joint Genome Institute (JGI-PGF)"/>
            <person name="Lucas S."/>
            <person name="Han J."/>
            <person name="Lapidus A."/>
            <person name="Bruce D."/>
            <person name="Goodwin L."/>
            <person name="Pitluck S."/>
            <person name="Peters L."/>
            <person name="Kyrpides N."/>
            <person name="Mavromatis K."/>
            <person name="Ivanova N."/>
            <person name="Mikhailova N."/>
            <person name="Chertkov O."/>
            <person name="Detter J.C."/>
            <person name="Tapia R."/>
            <person name="Han C."/>
            <person name="Land M."/>
            <person name="Hauser L."/>
            <person name="Markowitz V."/>
            <person name="Cheng J.-F."/>
            <person name="Hugenholtz P."/>
            <person name="Woyke T."/>
            <person name="Wu D."/>
            <person name="Gronow S."/>
            <person name="Wellnitz S."/>
            <person name="Brambilla E."/>
            <person name="Klenk H.-P."/>
            <person name="Eisen J.A."/>
        </authorList>
    </citation>
    <scope>NUCLEOTIDE SEQUENCE [LARGE SCALE GENOMIC DNA]</scope>
    <source>
        <strain evidence="16">ATCC BAA-1111 / DSM 21527 / NCTC 11395 / H</strain>
    </source>
</reference>
<dbReference type="EMBL" id="CP002959">
    <property type="protein sequence ID" value="AFM12290.1"/>
    <property type="molecule type" value="Genomic_DNA"/>
</dbReference>
<dbReference type="InterPro" id="IPR005804">
    <property type="entry name" value="FA_desaturase_dom"/>
</dbReference>
<dbReference type="InterPro" id="IPR015876">
    <property type="entry name" value="Acyl-CoA_DS"/>
</dbReference>
<dbReference type="KEGG" id="tpx:Turpa_1642"/>
<dbReference type="Proteomes" id="UP000006048">
    <property type="component" value="Chromosome"/>
</dbReference>
<keyword evidence="9" id="KW-0443">Lipid metabolism</keyword>
<name>I4B4T3_TURPD</name>
<dbReference type="RefSeq" id="WP_014802801.1">
    <property type="nucleotide sequence ID" value="NC_018020.1"/>
</dbReference>
<dbReference type="PANTHER" id="PTHR11351">
    <property type="entry name" value="ACYL-COA DESATURASE"/>
    <property type="match status" value="1"/>
</dbReference>
<evidence type="ECO:0000256" key="1">
    <source>
        <dbReference type="ARBA" id="ARBA00004141"/>
    </source>
</evidence>
<dbReference type="CDD" id="cd03505">
    <property type="entry name" value="Delta9-FADS-like"/>
    <property type="match status" value="1"/>
</dbReference>
<evidence type="ECO:0000313" key="15">
    <source>
        <dbReference type="EMBL" id="AFM12290.1"/>
    </source>
</evidence>
<evidence type="ECO:0000256" key="13">
    <source>
        <dbReference type="SAM" id="Phobius"/>
    </source>
</evidence>
<evidence type="ECO:0000256" key="9">
    <source>
        <dbReference type="ARBA" id="ARBA00023098"/>
    </source>
</evidence>
<dbReference type="PATRIC" id="fig|869212.3.peg.1635"/>
<dbReference type="GO" id="GO:0006633">
    <property type="term" value="P:fatty acid biosynthetic process"/>
    <property type="evidence" value="ECO:0007669"/>
    <property type="project" value="UniProtKB-KW"/>
</dbReference>
<gene>
    <name evidence="15" type="ordered locus">Turpa_1642</name>
</gene>
<keyword evidence="16" id="KW-1185">Reference proteome</keyword>
<keyword evidence="10 13" id="KW-0472">Membrane</keyword>
<feature type="transmembrane region" description="Helical" evidence="13">
    <location>
        <begin position="128"/>
        <end position="145"/>
    </location>
</feature>
<keyword evidence="11" id="KW-0275">Fatty acid biosynthesis</keyword>
<comment type="subcellular location">
    <subcellularLocation>
        <location evidence="1">Membrane</location>
        <topology evidence="1">Multi-pass membrane protein</topology>
    </subcellularLocation>
</comment>
<dbReference type="OrthoDB" id="19906at2"/>
<keyword evidence="3" id="KW-0444">Lipid biosynthesis</keyword>
<sequence length="275" mass="31761">METILIFFAAHWFASAFAQTFFLHRYASHSMFTMNKGWEKFWHLFTIIAQGPSYLNPRGYAILHRMHHQFSDTEKDPHSPHHAKNFFDMMLKTKHTYDDYAYGRVQASAAFVENTPSWPIVDNLGQSWVFRIGAGALYAFFYMAYVPEGMWYLYLLLPMHWLMGPIHGAIVNWGGHMYGYVNFHKTKDQSKNTLPIDFLIGGELYQNNHHAFGTNPNFAKRWFELDTTYQIMRVLNLFHIIRLKQPATEPAGAGSSKKKSSQAVAQHSSSRPVAA</sequence>
<evidence type="ECO:0000256" key="11">
    <source>
        <dbReference type="ARBA" id="ARBA00023160"/>
    </source>
</evidence>
<dbReference type="GO" id="GO:0016717">
    <property type="term" value="F:oxidoreductase activity, acting on paired donors, with oxidation of a pair of donors resulting in the reduction of molecular oxygen to two molecules of water"/>
    <property type="evidence" value="ECO:0007669"/>
    <property type="project" value="InterPro"/>
</dbReference>
<keyword evidence="8" id="KW-0408">Iron</keyword>
<evidence type="ECO:0000256" key="12">
    <source>
        <dbReference type="SAM" id="MobiDB-lite"/>
    </source>
</evidence>
<keyword evidence="5" id="KW-0276">Fatty acid metabolism</keyword>
<protein>
    <submittedName>
        <fullName evidence="15">Fatty acid desaturase</fullName>
    </submittedName>
</protein>
<proteinExistence type="inferred from homology"/>
<comment type="similarity">
    <text evidence="2">Belongs to the fatty acid desaturase type 2 family.</text>
</comment>
<feature type="region of interest" description="Disordered" evidence="12">
    <location>
        <begin position="247"/>
        <end position="275"/>
    </location>
</feature>
<dbReference type="AlphaFoldDB" id="I4B4T3"/>
<evidence type="ECO:0000256" key="3">
    <source>
        <dbReference type="ARBA" id="ARBA00022516"/>
    </source>
</evidence>
<accession>I4B4T3</accession>
<evidence type="ECO:0000259" key="14">
    <source>
        <dbReference type="Pfam" id="PF00487"/>
    </source>
</evidence>